<accession>A0ABU1M448</accession>
<dbReference type="Proteomes" id="UP001184614">
    <property type="component" value="Unassembled WGS sequence"/>
</dbReference>
<proteinExistence type="predicted"/>
<dbReference type="RefSeq" id="WP_250038815.1">
    <property type="nucleotide sequence ID" value="NZ_JAVDQT010000001.1"/>
</dbReference>
<keyword evidence="3" id="KW-1185">Reference proteome</keyword>
<evidence type="ECO:0000256" key="1">
    <source>
        <dbReference type="SAM" id="SignalP"/>
    </source>
</evidence>
<comment type="caution">
    <text evidence="2">The sequence shown here is derived from an EMBL/GenBank/DDBJ whole genome shotgun (WGS) entry which is preliminary data.</text>
</comment>
<protein>
    <recommendedName>
        <fullName evidence="4">Antifreeze protein</fullName>
    </recommendedName>
</protein>
<dbReference type="EMBL" id="JAVDQT010000001">
    <property type="protein sequence ID" value="MDR6430531.1"/>
    <property type="molecule type" value="Genomic_DNA"/>
</dbReference>
<evidence type="ECO:0000313" key="2">
    <source>
        <dbReference type="EMBL" id="MDR6430531.1"/>
    </source>
</evidence>
<gene>
    <name evidence="2" type="ORF">J2782_000236</name>
</gene>
<reference evidence="2 3" key="1">
    <citation type="submission" date="2023-07" db="EMBL/GenBank/DDBJ databases">
        <title>Sorghum-associated microbial communities from plants grown in Nebraska, USA.</title>
        <authorList>
            <person name="Schachtman D."/>
        </authorList>
    </citation>
    <scope>NUCLEOTIDE SEQUENCE [LARGE SCALE GENOMIC DNA]</scope>
    <source>
        <strain evidence="2 3">DS1730</strain>
    </source>
</reference>
<evidence type="ECO:0000313" key="3">
    <source>
        <dbReference type="Proteomes" id="UP001184614"/>
    </source>
</evidence>
<keyword evidence="1" id="KW-0732">Signal</keyword>
<organism evidence="2 3">
    <name type="scientific">Brucella pseudogrignonensis</name>
    <dbReference type="NCBI Taxonomy" id="419475"/>
    <lineage>
        <taxon>Bacteria</taxon>
        <taxon>Pseudomonadati</taxon>
        <taxon>Pseudomonadota</taxon>
        <taxon>Alphaproteobacteria</taxon>
        <taxon>Hyphomicrobiales</taxon>
        <taxon>Brucellaceae</taxon>
        <taxon>Brucella/Ochrobactrum group</taxon>
        <taxon>Brucella</taxon>
    </lineage>
</organism>
<sequence length="118" mass="12357">MSAISFKSLVVTAAIGLAAVFSAGASANAASPSSAPAFSTSAHSPLIKIDHRGNRHHGRPAYRGPACSVENAKMKAHRMGIRNARVAYRGKSVQVRGFRHGHPTGVVFANARGCPIIR</sequence>
<name>A0ABU1M448_9HYPH</name>
<evidence type="ECO:0008006" key="4">
    <source>
        <dbReference type="Google" id="ProtNLM"/>
    </source>
</evidence>
<feature type="signal peptide" evidence="1">
    <location>
        <begin position="1"/>
        <end position="29"/>
    </location>
</feature>
<feature type="chain" id="PRO_5045881895" description="Antifreeze protein" evidence="1">
    <location>
        <begin position="30"/>
        <end position="118"/>
    </location>
</feature>